<evidence type="ECO:0000313" key="1">
    <source>
        <dbReference type="EMBL" id="PYE39733.1"/>
    </source>
</evidence>
<sequence>MMNMNDMLGAVTGGDNDENGLSGLIDSAKNISSEDIQRYQSMSKAELLDEIKNSEHSAAVVAFIKDLIAKKFNG</sequence>
<dbReference type="EMBL" id="QJSU01000003">
    <property type="protein sequence ID" value="PYE39733.1"/>
    <property type="molecule type" value="Genomic_DNA"/>
</dbReference>
<dbReference type="AlphaFoldDB" id="A0A2V4UHQ6"/>
<dbReference type="OrthoDB" id="6660416at2"/>
<reference evidence="1 2" key="1">
    <citation type="submission" date="2018-06" db="EMBL/GenBank/DDBJ databases">
        <title>Genomic Encyclopedia of Type Strains, Phase III (KMG-III): the genomes of soil and plant-associated and newly described type strains.</title>
        <authorList>
            <person name="Whitman W."/>
        </authorList>
    </citation>
    <scope>NUCLEOTIDE SEQUENCE [LARGE SCALE GENOMIC DNA]</scope>
    <source>
        <strain evidence="1 2">CECT 5889</strain>
    </source>
</reference>
<organism evidence="1 2">
    <name type="scientific">Psychrobacter fozii</name>
    <dbReference type="NCBI Taxonomy" id="198480"/>
    <lineage>
        <taxon>Bacteria</taxon>
        <taxon>Pseudomonadati</taxon>
        <taxon>Pseudomonadota</taxon>
        <taxon>Gammaproteobacteria</taxon>
        <taxon>Moraxellales</taxon>
        <taxon>Moraxellaceae</taxon>
        <taxon>Psychrobacter</taxon>
    </lineage>
</organism>
<protein>
    <submittedName>
        <fullName evidence="1">Uncharacterized protein</fullName>
    </submittedName>
</protein>
<evidence type="ECO:0000313" key="2">
    <source>
        <dbReference type="Proteomes" id="UP000247746"/>
    </source>
</evidence>
<keyword evidence="2" id="KW-1185">Reference proteome</keyword>
<gene>
    <name evidence="1" type="ORF">DFP82_103181</name>
</gene>
<comment type="caution">
    <text evidence="1">The sequence shown here is derived from an EMBL/GenBank/DDBJ whole genome shotgun (WGS) entry which is preliminary data.</text>
</comment>
<accession>A0A2V4UHQ6</accession>
<dbReference type="Proteomes" id="UP000247746">
    <property type="component" value="Unassembled WGS sequence"/>
</dbReference>
<name>A0A2V4UHQ6_9GAMM</name>
<proteinExistence type="predicted"/>
<dbReference type="RefSeq" id="WP_110922718.1">
    <property type="nucleotide sequence ID" value="NZ_QJSU01000003.1"/>
</dbReference>